<evidence type="ECO:0000313" key="2">
    <source>
        <dbReference type="EMBL" id="MBK4734304.1"/>
    </source>
</evidence>
<keyword evidence="3" id="KW-1185">Reference proteome</keyword>
<protein>
    <submittedName>
        <fullName evidence="2">Uncharacterized protein</fullName>
    </submittedName>
</protein>
<feature type="region of interest" description="Disordered" evidence="1">
    <location>
        <begin position="127"/>
        <end position="153"/>
    </location>
</feature>
<dbReference type="EMBL" id="JAEPBG010000002">
    <property type="protein sequence ID" value="MBK4734304.1"/>
    <property type="molecule type" value="Genomic_DNA"/>
</dbReference>
<evidence type="ECO:0000256" key="1">
    <source>
        <dbReference type="SAM" id="MobiDB-lite"/>
    </source>
</evidence>
<reference evidence="2" key="1">
    <citation type="submission" date="2021-01" db="EMBL/GenBank/DDBJ databases">
        <title>Genome sequence of strain Noviherbaspirillum sp. DKR-6.</title>
        <authorList>
            <person name="Chaudhary D.K."/>
        </authorList>
    </citation>
    <scope>NUCLEOTIDE SEQUENCE</scope>
    <source>
        <strain evidence="2">DKR-6</strain>
    </source>
</reference>
<comment type="caution">
    <text evidence="2">The sequence shown here is derived from an EMBL/GenBank/DDBJ whole genome shotgun (WGS) entry which is preliminary data.</text>
</comment>
<sequence>MDNHENQPMDHEPTNEAAMRGEVNASRRRFTRLGIGASGVVMTLASRSVLAQNTCKSPSGFLSNNASAHGDPAICTGSDPAGWSAMQRWPIEESTTFVSIFGETSTAAWIKTTKFSFFDAPLATTTPWSPSKSNGNGNGNANGNPPGQSAKADAVGTESNATMREVLNGDSTPPVVKYLIAAYLNAVSGRNAFPTTQQVLQIYREWSQGNRYEVSAGIYWYDADIIQYLQATMTPIAA</sequence>
<dbReference type="Proteomes" id="UP000622890">
    <property type="component" value="Unassembled WGS sequence"/>
</dbReference>
<accession>A0A934W757</accession>
<feature type="region of interest" description="Disordered" evidence="1">
    <location>
        <begin position="1"/>
        <end position="22"/>
    </location>
</feature>
<proteinExistence type="predicted"/>
<gene>
    <name evidence="2" type="ORF">JJB74_06780</name>
</gene>
<feature type="compositionally biased region" description="Basic and acidic residues" evidence="1">
    <location>
        <begin position="1"/>
        <end position="14"/>
    </location>
</feature>
<name>A0A934W757_9BURK</name>
<organism evidence="2 3">
    <name type="scientific">Noviherbaspirillum pedocola</name>
    <dbReference type="NCBI Taxonomy" id="2801341"/>
    <lineage>
        <taxon>Bacteria</taxon>
        <taxon>Pseudomonadati</taxon>
        <taxon>Pseudomonadota</taxon>
        <taxon>Betaproteobacteria</taxon>
        <taxon>Burkholderiales</taxon>
        <taxon>Oxalobacteraceae</taxon>
        <taxon>Noviherbaspirillum</taxon>
    </lineage>
</organism>
<dbReference type="AlphaFoldDB" id="A0A934W757"/>
<evidence type="ECO:0000313" key="3">
    <source>
        <dbReference type="Proteomes" id="UP000622890"/>
    </source>
</evidence>